<dbReference type="SUPFAM" id="SSF47413">
    <property type="entry name" value="lambda repressor-like DNA-binding domains"/>
    <property type="match status" value="1"/>
</dbReference>
<dbReference type="GO" id="GO:0003677">
    <property type="term" value="F:DNA binding"/>
    <property type="evidence" value="ECO:0007669"/>
    <property type="project" value="InterPro"/>
</dbReference>
<dbReference type="Pfam" id="PF01381">
    <property type="entry name" value="HTH_3"/>
    <property type="match status" value="1"/>
</dbReference>
<organism evidence="2 3">
    <name type="scientific">Actinoplanes siamensis</name>
    <dbReference type="NCBI Taxonomy" id="1223317"/>
    <lineage>
        <taxon>Bacteria</taxon>
        <taxon>Bacillati</taxon>
        <taxon>Actinomycetota</taxon>
        <taxon>Actinomycetes</taxon>
        <taxon>Micromonosporales</taxon>
        <taxon>Micromonosporaceae</taxon>
        <taxon>Actinoplanes</taxon>
    </lineage>
</organism>
<evidence type="ECO:0000259" key="1">
    <source>
        <dbReference type="PROSITE" id="PS50943"/>
    </source>
</evidence>
<dbReference type="AlphaFoldDB" id="A0A919TNG9"/>
<dbReference type="RefSeq" id="WP_203684071.1">
    <property type="nucleotide sequence ID" value="NZ_BOMW01000066.1"/>
</dbReference>
<dbReference type="InterPro" id="IPR010982">
    <property type="entry name" value="Lambda_DNA-bd_dom_sf"/>
</dbReference>
<gene>
    <name evidence="2" type="ORF">Asi03nite_62620</name>
</gene>
<dbReference type="Gene3D" id="1.10.260.40">
    <property type="entry name" value="lambda repressor-like DNA-binding domains"/>
    <property type="match status" value="1"/>
</dbReference>
<proteinExistence type="predicted"/>
<dbReference type="PROSITE" id="PS50943">
    <property type="entry name" value="HTH_CROC1"/>
    <property type="match status" value="1"/>
</dbReference>
<reference evidence="2" key="1">
    <citation type="submission" date="2021-01" db="EMBL/GenBank/DDBJ databases">
        <title>Whole genome shotgun sequence of Actinoplanes siamensis NBRC 109076.</title>
        <authorList>
            <person name="Komaki H."/>
            <person name="Tamura T."/>
        </authorList>
    </citation>
    <scope>NUCLEOTIDE SEQUENCE</scope>
    <source>
        <strain evidence="2">NBRC 109076</strain>
    </source>
</reference>
<sequence length="95" mass="10235">MSITPEVSAKTLSQLVATQIKVAMVLADDIKQSELARRIGKTEQWLSVRLRGKQPIDLNDLALIAHGLGVGIQQLLPTPEQMAQAVAAATPLNRP</sequence>
<dbReference type="EMBL" id="BOMW01000066">
    <property type="protein sequence ID" value="GIF08724.1"/>
    <property type="molecule type" value="Genomic_DNA"/>
</dbReference>
<dbReference type="CDD" id="cd00093">
    <property type="entry name" value="HTH_XRE"/>
    <property type="match status" value="1"/>
</dbReference>
<dbReference type="SMART" id="SM00530">
    <property type="entry name" value="HTH_XRE"/>
    <property type="match status" value="1"/>
</dbReference>
<comment type="caution">
    <text evidence="2">The sequence shown here is derived from an EMBL/GenBank/DDBJ whole genome shotgun (WGS) entry which is preliminary data.</text>
</comment>
<accession>A0A919TNG9</accession>
<evidence type="ECO:0000313" key="3">
    <source>
        <dbReference type="Proteomes" id="UP000629619"/>
    </source>
</evidence>
<name>A0A919TNG9_9ACTN</name>
<keyword evidence="3" id="KW-1185">Reference proteome</keyword>
<protein>
    <recommendedName>
        <fullName evidence="1">HTH cro/C1-type domain-containing protein</fullName>
    </recommendedName>
</protein>
<dbReference type="InterPro" id="IPR001387">
    <property type="entry name" value="Cro/C1-type_HTH"/>
</dbReference>
<feature type="domain" description="HTH cro/C1-type" evidence="1">
    <location>
        <begin position="20"/>
        <end position="75"/>
    </location>
</feature>
<dbReference type="Proteomes" id="UP000629619">
    <property type="component" value="Unassembled WGS sequence"/>
</dbReference>
<evidence type="ECO:0000313" key="2">
    <source>
        <dbReference type="EMBL" id="GIF08724.1"/>
    </source>
</evidence>